<sequence length="645" mass="67123">MAIGLINTALTALDAARAGLQNAQNNIANVNTVGYHRREVVYGTNTPAFNGSGFLGAGVHVETVRGIYNQFLESEVLATQSLAERYGNYAIHAGTMDKMLGDTNSGLSGTIQNFFAAANEVANAPTSTAARQSLISAGNSLVNRFNAVEDYLASVRANINAEVRATVEEINRLAGQIATINKQITAFQASSQQPANDLMDTRSRLLEDMSKLINITVLDENGQSSVFIGNGQALVLGSTATTLTTTPNASDPENLLPAIQSGATTLPGMDTSVITGGALGGLLAFREEVLKPTQTAVDRLAYVMATEINEIHNDGADLNGNVNQNFFSVTPTQQALNLGSTAASITVTIPPANANLLTDSDYILSYDGANYTLTRLSDGMSATGTLAAVTTFGSTSQGFTLAVGAGVPAAGESWLIRPTHDSARSLAMAITQPSQVAAAQPAPTSIVAIGNASSATVSAPTFAGPPYNAALLHSVRIVFTAPATYDVIDDTTGTTLAAGQAYASGNNISYNGWTVQITDGATAPAPPQVGDTYSVKFQATGDNTIGLQLAAAQSNSANVEGGFTFSSAYNKLVNYVASQASDAKLSSETNKTLLNDVKTQRDSISGVNLDEEAAKLIQFQQAYQAAAKSIQTSNSLFDELLNVVR</sequence>
<dbReference type="InterPro" id="IPR049119">
    <property type="entry name" value="FlgK_D2-like"/>
</dbReference>
<dbReference type="Pfam" id="PF22638">
    <property type="entry name" value="FlgK_D1"/>
    <property type="match status" value="1"/>
</dbReference>
<evidence type="ECO:0000313" key="12">
    <source>
        <dbReference type="Proteomes" id="UP000295135"/>
    </source>
</evidence>
<feature type="domain" description="Flagellar basal-body/hook protein C-terminal" evidence="8">
    <location>
        <begin position="603"/>
        <end position="642"/>
    </location>
</feature>
<dbReference type="GO" id="GO:0005198">
    <property type="term" value="F:structural molecule activity"/>
    <property type="evidence" value="ECO:0007669"/>
    <property type="project" value="InterPro"/>
</dbReference>
<keyword evidence="11" id="KW-0966">Cell projection</keyword>
<comment type="caution">
    <text evidence="11">The sequence shown here is derived from an EMBL/GenBank/DDBJ whole genome shotgun (WGS) entry which is preliminary data.</text>
</comment>
<dbReference type="GO" id="GO:0009424">
    <property type="term" value="C:bacterial-type flagellum hook"/>
    <property type="evidence" value="ECO:0007669"/>
    <property type="project" value="InterPro"/>
</dbReference>
<dbReference type="OrthoDB" id="9802553at2"/>
<feature type="domain" description="Flagellar hook-associated protein FlgK helical" evidence="10">
    <location>
        <begin position="95"/>
        <end position="327"/>
    </location>
</feature>
<evidence type="ECO:0000313" key="11">
    <source>
        <dbReference type="EMBL" id="TCS71511.1"/>
    </source>
</evidence>
<comment type="similarity">
    <text evidence="3">Belongs to the flagella basal body rod proteins family.</text>
</comment>
<keyword evidence="5" id="KW-0964">Secreted</keyword>
<evidence type="ECO:0000256" key="2">
    <source>
        <dbReference type="ARBA" id="ARBA00004613"/>
    </source>
</evidence>
<keyword evidence="12" id="KW-1185">Reference proteome</keyword>
<gene>
    <name evidence="11" type="ORF">EDC61_10957</name>
</gene>
<dbReference type="GO" id="GO:0005576">
    <property type="term" value="C:extracellular region"/>
    <property type="evidence" value="ECO:0007669"/>
    <property type="project" value="UniProtKB-SubCell"/>
</dbReference>
<evidence type="ECO:0000256" key="1">
    <source>
        <dbReference type="ARBA" id="ARBA00004365"/>
    </source>
</evidence>
<dbReference type="EMBL" id="SLZY01000009">
    <property type="protein sequence ID" value="TCS71511.1"/>
    <property type="molecule type" value="Genomic_DNA"/>
</dbReference>
<dbReference type="PRINTS" id="PR01005">
    <property type="entry name" value="FLGHOOKAP1"/>
</dbReference>
<accession>A0A4V2UQL7</accession>
<keyword evidence="11" id="KW-0969">Cilium</keyword>
<reference evidence="11 12" key="1">
    <citation type="submission" date="2019-03" db="EMBL/GenBank/DDBJ databases">
        <title>Genomic Encyclopedia of Type Strains, Phase IV (KMG-IV): sequencing the most valuable type-strain genomes for metagenomic binning, comparative biology and taxonomic classification.</title>
        <authorList>
            <person name="Goeker M."/>
        </authorList>
    </citation>
    <scope>NUCLEOTIDE SEQUENCE [LARGE SCALE GENOMIC DNA]</scope>
    <source>
        <strain evidence="11 12">DSM 103923</strain>
    </source>
</reference>
<keyword evidence="7" id="KW-0175">Coiled coil</keyword>
<organism evidence="11 12">
    <name type="scientific">Sulfuritortus calidifontis</name>
    <dbReference type="NCBI Taxonomy" id="1914471"/>
    <lineage>
        <taxon>Bacteria</taxon>
        <taxon>Pseudomonadati</taxon>
        <taxon>Pseudomonadota</taxon>
        <taxon>Betaproteobacteria</taxon>
        <taxon>Nitrosomonadales</taxon>
        <taxon>Thiobacillaceae</taxon>
        <taxon>Sulfuritortus</taxon>
    </lineage>
</organism>
<name>A0A4V2UQL7_9PROT</name>
<dbReference type="AlphaFoldDB" id="A0A4V2UQL7"/>
<evidence type="ECO:0000259" key="10">
    <source>
        <dbReference type="Pfam" id="PF22638"/>
    </source>
</evidence>
<dbReference type="PANTHER" id="PTHR30033:SF1">
    <property type="entry name" value="FLAGELLAR HOOK-ASSOCIATED PROTEIN 1"/>
    <property type="match status" value="1"/>
</dbReference>
<evidence type="ECO:0000259" key="9">
    <source>
        <dbReference type="Pfam" id="PF21158"/>
    </source>
</evidence>
<keyword evidence="6" id="KW-0975">Bacterial flagellum</keyword>
<dbReference type="GO" id="GO:0044780">
    <property type="term" value="P:bacterial-type flagellum assembly"/>
    <property type="evidence" value="ECO:0007669"/>
    <property type="project" value="InterPro"/>
</dbReference>
<feature type="coiled-coil region" evidence="7">
    <location>
        <begin position="6"/>
        <end position="33"/>
    </location>
</feature>
<evidence type="ECO:0000259" key="8">
    <source>
        <dbReference type="Pfam" id="PF06429"/>
    </source>
</evidence>
<evidence type="ECO:0000256" key="5">
    <source>
        <dbReference type="ARBA" id="ARBA00022525"/>
    </source>
</evidence>
<dbReference type="Pfam" id="PF06429">
    <property type="entry name" value="Flg_bbr_C"/>
    <property type="match status" value="1"/>
</dbReference>
<dbReference type="PANTHER" id="PTHR30033">
    <property type="entry name" value="FLAGELLAR HOOK-ASSOCIATED PROTEIN 1"/>
    <property type="match status" value="1"/>
</dbReference>
<dbReference type="NCBIfam" id="TIGR02492">
    <property type="entry name" value="flgK_ends"/>
    <property type="match status" value="1"/>
</dbReference>
<comment type="subcellular location">
    <subcellularLocation>
        <location evidence="1">Bacterial flagellum</location>
    </subcellularLocation>
    <subcellularLocation>
        <location evidence="2">Secreted</location>
    </subcellularLocation>
</comment>
<evidence type="ECO:0000256" key="6">
    <source>
        <dbReference type="ARBA" id="ARBA00023143"/>
    </source>
</evidence>
<proteinExistence type="inferred from homology"/>
<evidence type="ECO:0000256" key="3">
    <source>
        <dbReference type="ARBA" id="ARBA00009677"/>
    </source>
</evidence>
<dbReference type="InterPro" id="IPR010930">
    <property type="entry name" value="Flg_bb/hook_C_dom"/>
</dbReference>
<keyword evidence="11" id="KW-0282">Flagellum</keyword>
<dbReference type="Proteomes" id="UP000295135">
    <property type="component" value="Unassembled WGS sequence"/>
</dbReference>
<dbReference type="InterPro" id="IPR053927">
    <property type="entry name" value="FlgK_helical"/>
</dbReference>
<protein>
    <recommendedName>
        <fullName evidence="4">Flagellar hook-associated protein 1</fullName>
    </recommendedName>
</protein>
<dbReference type="SUPFAM" id="SSF64518">
    <property type="entry name" value="Phase 1 flagellin"/>
    <property type="match status" value="2"/>
</dbReference>
<dbReference type="InterPro" id="IPR002371">
    <property type="entry name" value="FlgK"/>
</dbReference>
<feature type="domain" description="Flagellar hook-associated protein 1 D2-like" evidence="9">
    <location>
        <begin position="339"/>
        <end position="418"/>
    </location>
</feature>
<evidence type="ECO:0000256" key="7">
    <source>
        <dbReference type="SAM" id="Coils"/>
    </source>
</evidence>
<dbReference type="Pfam" id="PF21158">
    <property type="entry name" value="flgK_1st_1"/>
    <property type="match status" value="1"/>
</dbReference>
<evidence type="ECO:0000256" key="4">
    <source>
        <dbReference type="ARBA" id="ARBA00016244"/>
    </source>
</evidence>